<evidence type="ECO:0000259" key="5">
    <source>
        <dbReference type="PROSITE" id="PS50025"/>
    </source>
</evidence>
<dbReference type="SMART" id="SM00282">
    <property type="entry name" value="LamG"/>
    <property type="match status" value="1"/>
</dbReference>
<feature type="domain" description="EGF-like" evidence="6">
    <location>
        <begin position="226"/>
        <end position="267"/>
    </location>
</feature>
<feature type="chain" id="PRO_5005893862" evidence="4">
    <location>
        <begin position="19"/>
        <end position="1341"/>
    </location>
</feature>
<comment type="caution">
    <text evidence="2">Lacks conserved residue(s) required for the propagation of feature annotation.</text>
</comment>
<dbReference type="Gene3D" id="2.60.120.1000">
    <property type="match status" value="1"/>
</dbReference>
<feature type="domain" description="Laminin G" evidence="5">
    <location>
        <begin position="475"/>
        <end position="636"/>
    </location>
</feature>
<keyword evidence="7" id="KW-1185">Reference proteome</keyword>
<keyword evidence="3" id="KW-0472">Membrane</keyword>
<evidence type="ECO:0000256" key="2">
    <source>
        <dbReference type="PROSITE-ProRule" id="PRU00076"/>
    </source>
</evidence>
<feature type="signal peptide" evidence="4">
    <location>
        <begin position="1"/>
        <end position="18"/>
    </location>
</feature>
<evidence type="ECO:0000256" key="4">
    <source>
        <dbReference type="SAM" id="SignalP"/>
    </source>
</evidence>
<dbReference type="Pfam" id="PF00008">
    <property type="entry name" value="EGF"/>
    <property type="match status" value="1"/>
</dbReference>
<dbReference type="InterPro" id="IPR013320">
    <property type="entry name" value="ConA-like_dom_sf"/>
</dbReference>
<keyword evidence="2" id="KW-0245">EGF-like domain</keyword>
<feature type="domain" description="EGF-like" evidence="6">
    <location>
        <begin position="898"/>
        <end position="940"/>
    </location>
</feature>
<evidence type="ECO:0000313" key="8">
    <source>
        <dbReference type="WBParaSite" id="SPAL_0000088500.1"/>
    </source>
</evidence>
<dbReference type="SMART" id="SM00181">
    <property type="entry name" value="EGF"/>
    <property type="match status" value="3"/>
</dbReference>
<reference evidence="8" key="1">
    <citation type="submission" date="2017-02" db="UniProtKB">
        <authorList>
            <consortium name="WormBaseParasite"/>
        </authorList>
    </citation>
    <scope>IDENTIFICATION</scope>
</reference>
<dbReference type="PROSITE" id="PS50026">
    <property type="entry name" value="EGF_3"/>
    <property type="match status" value="3"/>
</dbReference>
<keyword evidence="3" id="KW-0812">Transmembrane</keyword>
<dbReference type="Proteomes" id="UP000046392">
    <property type="component" value="Unplaced"/>
</dbReference>
<dbReference type="CDD" id="cd00054">
    <property type="entry name" value="EGF_CA"/>
    <property type="match status" value="1"/>
</dbReference>
<dbReference type="Gene3D" id="2.60.120.200">
    <property type="match status" value="2"/>
</dbReference>
<proteinExistence type="predicted"/>
<dbReference type="InterPro" id="IPR050372">
    <property type="entry name" value="Neurexin-related_CASP"/>
</dbReference>
<dbReference type="PROSITE" id="PS50025">
    <property type="entry name" value="LAM_G_DOMAIN"/>
    <property type="match status" value="2"/>
</dbReference>
<feature type="domain" description="EGF-like" evidence="6">
    <location>
        <begin position="637"/>
        <end position="676"/>
    </location>
</feature>
<feature type="domain" description="Laminin G" evidence="5">
    <location>
        <begin position="684"/>
        <end position="897"/>
    </location>
</feature>
<name>A0A0N5B482_STREA</name>
<sequence>MNIKLLLYFLVIIKLTLSLSDSEESNLQSDTCFLLSSKTSKIEFKPIVINTDSSNYLIPLILQKNSTGEVGLISISHLIDESKLVWNNISVVREIEGITIGYSSNVTLSKIVIPANQTHDLHLFIELDLINKYLSGSTYSGDNQKIDEVNINISVPYNVNNTLSTIYISVGSFNASGDGFIGEVDFKYLQIGGNKHLLPNDKMFSGDIAIEEKCTQLDEIKNKKSMLGICTYSDKKKCLNGGECKVNENGEPYCLCSKGDYTGRYCQFSLLPKSCSSIPSSGIHKIDVDGSDIGEMGYVKCDNGKTIISHNFPPNMVVRDKNITHNLSYDISYKLMSTIQIRNLIQRSQKCQQSLEYSCYGNAPLDFKEGHTSFESIYYGGLKPYRQLGDGPEYQCDCKKNNKCSKENINCNCDMNSSNNTQYDTGIFTSKQNVGIKRINIYGLESQIIAKRGLGLLNISELSCYGDIGYENDFSLSFKSNDGVLVFYRPVGRRVEVEFRLPTSGEKFDILQINDRETFIHVFVTNDNEFVFNVRRKTNIIYEGKLNFAGVIGDGIWHHVILELNRHEFRVSIDKVYQVIDNQNVIATLEELLGKNLEFRLQNFVGCFRSFYIDDSLVNLSHELSLSKNEHIFTGCRVLCQKNTCKHESQCVENIKEGTYKCICKNDNIYYGDHCQFSINKDTDISFHNPYESYIGYDSRKSLKNMTSIYQDITISFRTDQRKALLIFAIDEINNFIQIHLTDEFRIILSINHGNVSKQCTVYSAKGTYFNNMEWRQIQLKHFTNNVTLFVDEQFCTILGSISQTKSYVVLDGADDEIVIPPILPAQTNILPYKVLYVGGVPRAKESGELITWSTIYNTKLPSILGCLRGLKFSHKFLDLRSSDLISSDGDSVSMRCQDESCKYLNCQNKGHCSVKWFQTPPQDTFCDCSMTSFYGPTCEEDDTIKFTIPNQQLSFDMSKIRRRYDLFDSKTQTFKFAFSADKEMSNVSKQMLSFVDMDNSKENIEIMLESDKELSVYLNNEKIPFEGTFTDGYRHFVQVFLDQRKHKIWVVVDDEKKIFNFTRIPYNLAKAKRFVFGAPDVSEGDNGYGGFISNVDVNYHRSGHVHFMPLKYYKDPSHEYYECIKVKPELEPSLLVNYKSSFKPNEDEIKETVETLEFPPWDVPLVANVMKEPLSASAPSNTYGDEDGFNYTILIVAIAVLILILITFIIIGICVSSNKGHRRRSVQIFRNLGDVSKKNTYVPIGEQLSPLDTTGLSYYPDKDDLTLPEPLLDTEPAEMIPPLQKLPFFYSTSTQLYFTAQGSLSSGLEDDKHGSEGNNDDDPLIQLTDYDEVRNSMIYM</sequence>
<feature type="disulfide bond" evidence="2">
    <location>
        <begin position="645"/>
        <end position="662"/>
    </location>
</feature>
<dbReference type="Pfam" id="PF02210">
    <property type="entry name" value="Laminin_G_2"/>
    <property type="match status" value="1"/>
</dbReference>
<dbReference type="CDD" id="cd00110">
    <property type="entry name" value="LamG"/>
    <property type="match status" value="1"/>
</dbReference>
<evidence type="ECO:0000313" key="7">
    <source>
        <dbReference type="Proteomes" id="UP000046392"/>
    </source>
</evidence>
<dbReference type="InterPro" id="IPR000742">
    <property type="entry name" value="EGF"/>
</dbReference>
<keyword evidence="4" id="KW-0732">Signal</keyword>
<keyword evidence="1 2" id="KW-1015">Disulfide bond</keyword>
<dbReference type="WBParaSite" id="SPAL_0000088500.1">
    <property type="protein sequence ID" value="SPAL_0000088500.1"/>
    <property type="gene ID" value="SPAL_0000088500"/>
</dbReference>
<feature type="transmembrane region" description="Helical" evidence="3">
    <location>
        <begin position="1192"/>
        <end position="1216"/>
    </location>
</feature>
<dbReference type="PANTHER" id="PTHR15036:SF94">
    <property type="entry name" value="INTESTINAL NEUREXIN-LIKE"/>
    <property type="match status" value="1"/>
</dbReference>
<keyword evidence="3" id="KW-1133">Transmembrane helix</keyword>
<accession>A0A0N5B482</accession>
<dbReference type="Gene3D" id="2.10.25.10">
    <property type="entry name" value="Laminin"/>
    <property type="match status" value="2"/>
</dbReference>
<organism evidence="7 8">
    <name type="scientific">Strongyloides papillosus</name>
    <name type="common">Intestinal threadworm</name>
    <dbReference type="NCBI Taxonomy" id="174720"/>
    <lineage>
        <taxon>Eukaryota</taxon>
        <taxon>Metazoa</taxon>
        <taxon>Ecdysozoa</taxon>
        <taxon>Nematoda</taxon>
        <taxon>Chromadorea</taxon>
        <taxon>Rhabditida</taxon>
        <taxon>Tylenchina</taxon>
        <taxon>Panagrolaimomorpha</taxon>
        <taxon>Strongyloidoidea</taxon>
        <taxon>Strongyloididae</taxon>
        <taxon>Strongyloides</taxon>
    </lineage>
</organism>
<dbReference type="PANTHER" id="PTHR15036">
    <property type="entry name" value="PIKACHURIN-LIKE PROTEIN"/>
    <property type="match status" value="1"/>
</dbReference>
<dbReference type="STRING" id="174720.A0A0N5B482"/>
<evidence type="ECO:0000256" key="1">
    <source>
        <dbReference type="ARBA" id="ARBA00023157"/>
    </source>
</evidence>
<evidence type="ECO:0000256" key="3">
    <source>
        <dbReference type="SAM" id="Phobius"/>
    </source>
</evidence>
<protein>
    <submittedName>
        <fullName evidence="8">EGF-like domain-containing protein</fullName>
    </submittedName>
</protein>
<dbReference type="InterPro" id="IPR001791">
    <property type="entry name" value="Laminin_G"/>
</dbReference>
<dbReference type="SUPFAM" id="SSF49899">
    <property type="entry name" value="Concanavalin A-like lectins/glucanases"/>
    <property type="match status" value="3"/>
</dbReference>
<evidence type="ECO:0000259" key="6">
    <source>
        <dbReference type="PROSITE" id="PS50026"/>
    </source>
</evidence>